<dbReference type="GO" id="GO:0003676">
    <property type="term" value="F:nucleic acid binding"/>
    <property type="evidence" value="ECO:0007669"/>
    <property type="project" value="InterPro"/>
</dbReference>
<accession>A0AAW1YPK0</accession>
<dbReference type="Pfam" id="PF13456">
    <property type="entry name" value="RVT_3"/>
    <property type="match status" value="1"/>
</dbReference>
<dbReference type="PANTHER" id="PTHR31286:SF178">
    <property type="entry name" value="DUF4283 DOMAIN-CONTAINING PROTEIN"/>
    <property type="match status" value="1"/>
</dbReference>
<dbReference type="InterPro" id="IPR012337">
    <property type="entry name" value="RNaseH-like_sf"/>
</dbReference>
<dbReference type="InterPro" id="IPR002156">
    <property type="entry name" value="RNaseH_domain"/>
</dbReference>
<dbReference type="PROSITE" id="PS50158">
    <property type="entry name" value="ZF_CCHC"/>
    <property type="match status" value="1"/>
</dbReference>
<dbReference type="CDD" id="cd06222">
    <property type="entry name" value="RNase_H_like"/>
    <property type="match status" value="1"/>
</dbReference>
<dbReference type="Gene3D" id="3.30.420.10">
    <property type="entry name" value="Ribonuclease H-like superfamily/Ribonuclease H"/>
    <property type="match status" value="1"/>
</dbReference>
<keyword evidence="1" id="KW-0479">Metal-binding</keyword>
<dbReference type="InterPro" id="IPR036397">
    <property type="entry name" value="RNaseH_sf"/>
</dbReference>
<gene>
    <name evidence="3" type="ORF">M0R45_006123</name>
</gene>
<proteinExistence type="predicted"/>
<organism evidence="3 4">
    <name type="scientific">Rubus argutus</name>
    <name type="common">Southern blackberry</name>
    <dbReference type="NCBI Taxonomy" id="59490"/>
    <lineage>
        <taxon>Eukaryota</taxon>
        <taxon>Viridiplantae</taxon>
        <taxon>Streptophyta</taxon>
        <taxon>Embryophyta</taxon>
        <taxon>Tracheophyta</taxon>
        <taxon>Spermatophyta</taxon>
        <taxon>Magnoliopsida</taxon>
        <taxon>eudicotyledons</taxon>
        <taxon>Gunneridae</taxon>
        <taxon>Pentapetalae</taxon>
        <taxon>rosids</taxon>
        <taxon>fabids</taxon>
        <taxon>Rosales</taxon>
        <taxon>Rosaceae</taxon>
        <taxon>Rosoideae</taxon>
        <taxon>Rosoideae incertae sedis</taxon>
        <taxon>Rubus</taxon>
    </lineage>
</organism>
<dbReference type="InterPro" id="IPR040256">
    <property type="entry name" value="At4g02000-like"/>
</dbReference>
<keyword evidence="1" id="KW-0863">Zinc-finger</keyword>
<sequence>MEMNFDEEIVLEDLSIELESELEGSESVSGIQLLGILILDVEPGVGGVKSALQGMWHNLGHHRITRAKKNVFTVTVGDERAARRLIDGAPWNIKGSCFSVRHWPANLSIDEINPHQATYWIQAHGLSRQLLNVRNGHKIGGMIGTILEVEDPDRMGFRGFLRMRVEFDTRRPLATWIWLPKPNGPTSKIELAYEDLKNFCYRCGRLGHGSRGCIRVLNPALLNQGVVYNHSLVAEPVRWSTFTFPQQNRSFQIFPVTSAAPTESGKSLQVTNFDGRNSSLGSKNQACNDSFSRLSRNKEASVVTQLPMGETSWSSLPFPTVPRVINENEFSFLPTGPTFGHSSFSFVELNKSQLEVSPLSSLVNSSIRIVELNESQPNASLFSLDDCITKGKRPSSIVTGQPLKKAKLSLSPGVGCSLRLSKKLGTGKIGGGKPAGKKCSRTNSQSLEVEDAEDYVNNLRKQLGYYKGFNVEPIGSAGGLSLWWRPDGQNFTWVRKSGGVISLQERLDRTLINENWLEEWPDSCLCHLPRIGSDHCPLLFDTNPVMEKGRKSFKFEAHWDDHPDCAAIIKSVWLNQAMVGDGSVGKKNIRMEFELHFKKIFSSVGVRNWSDVLSGIQPMVTAEMNHDLTVPFTLDEVKSVAYQLGALKSPGPDGFPASSRSTFCNSVVEAEATDVIDGMNLASHLQIPKVIMESDSLEVIGCIKNPTSKCNWKIFPLLKEIRRKSSFFVEVLWEWIPRKANAAAHLAASLANQEVGLQRWVDRPPPSLVRVLCSDGLTGPP</sequence>
<dbReference type="Gene3D" id="3.60.10.10">
    <property type="entry name" value="Endonuclease/exonuclease/phosphatase"/>
    <property type="match status" value="1"/>
</dbReference>
<reference evidence="3 4" key="1">
    <citation type="journal article" date="2023" name="G3 (Bethesda)">
        <title>A chromosome-length genome assembly and annotation of blackberry (Rubus argutus, cv. 'Hillquist').</title>
        <authorList>
            <person name="Bruna T."/>
            <person name="Aryal R."/>
            <person name="Dudchenko O."/>
            <person name="Sargent D.J."/>
            <person name="Mead D."/>
            <person name="Buti M."/>
            <person name="Cavallini A."/>
            <person name="Hytonen T."/>
            <person name="Andres J."/>
            <person name="Pham M."/>
            <person name="Weisz D."/>
            <person name="Mascagni F."/>
            <person name="Usai G."/>
            <person name="Natali L."/>
            <person name="Bassil N."/>
            <person name="Fernandez G.E."/>
            <person name="Lomsadze A."/>
            <person name="Armour M."/>
            <person name="Olukolu B."/>
            <person name="Poorten T."/>
            <person name="Britton C."/>
            <person name="Davik J."/>
            <person name="Ashrafi H."/>
            <person name="Aiden E.L."/>
            <person name="Borodovsky M."/>
            <person name="Worthington M."/>
        </authorList>
    </citation>
    <scope>NUCLEOTIDE SEQUENCE [LARGE SCALE GENOMIC DNA]</scope>
    <source>
        <strain evidence="3">PI 553951</strain>
    </source>
</reference>
<dbReference type="SUPFAM" id="SSF53098">
    <property type="entry name" value="Ribonuclease H-like"/>
    <property type="match status" value="1"/>
</dbReference>
<evidence type="ECO:0000256" key="1">
    <source>
        <dbReference type="PROSITE-ProRule" id="PRU00047"/>
    </source>
</evidence>
<evidence type="ECO:0000313" key="4">
    <source>
        <dbReference type="Proteomes" id="UP001457282"/>
    </source>
</evidence>
<dbReference type="EMBL" id="JBEDUW010000001">
    <property type="protein sequence ID" value="KAK9950646.1"/>
    <property type="molecule type" value="Genomic_DNA"/>
</dbReference>
<evidence type="ECO:0000313" key="3">
    <source>
        <dbReference type="EMBL" id="KAK9950646.1"/>
    </source>
</evidence>
<dbReference type="AlphaFoldDB" id="A0AAW1YPK0"/>
<dbReference type="GO" id="GO:0004523">
    <property type="term" value="F:RNA-DNA hybrid ribonuclease activity"/>
    <property type="evidence" value="ECO:0007669"/>
    <property type="project" value="InterPro"/>
</dbReference>
<name>A0AAW1YPK0_RUBAR</name>
<dbReference type="Pfam" id="PF14392">
    <property type="entry name" value="zf-CCHC_4"/>
    <property type="match status" value="1"/>
</dbReference>
<evidence type="ECO:0000259" key="2">
    <source>
        <dbReference type="PROSITE" id="PS50158"/>
    </source>
</evidence>
<dbReference type="PANTHER" id="PTHR31286">
    <property type="entry name" value="GLYCINE-RICH CELL WALL STRUCTURAL PROTEIN 1.8-LIKE"/>
    <property type="match status" value="1"/>
</dbReference>
<dbReference type="InterPro" id="IPR044730">
    <property type="entry name" value="RNase_H-like_dom_plant"/>
</dbReference>
<dbReference type="InterPro" id="IPR025836">
    <property type="entry name" value="Zn_knuckle_CX2CX4HX4C"/>
</dbReference>
<dbReference type="Proteomes" id="UP001457282">
    <property type="component" value="Unassembled WGS sequence"/>
</dbReference>
<dbReference type="InterPro" id="IPR001878">
    <property type="entry name" value="Znf_CCHC"/>
</dbReference>
<dbReference type="SUPFAM" id="SSF56219">
    <property type="entry name" value="DNase I-like"/>
    <property type="match status" value="1"/>
</dbReference>
<dbReference type="GO" id="GO:0008270">
    <property type="term" value="F:zinc ion binding"/>
    <property type="evidence" value="ECO:0007669"/>
    <property type="project" value="UniProtKB-KW"/>
</dbReference>
<dbReference type="InterPro" id="IPR036691">
    <property type="entry name" value="Endo/exonu/phosph_ase_sf"/>
</dbReference>
<feature type="domain" description="CCHC-type" evidence="2">
    <location>
        <begin position="200"/>
        <end position="213"/>
    </location>
</feature>
<keyword evidence="1" id="KW-0862">Zinc</keyword>
<comment type="caution">
    <text evidence="3">The sequence shown here is derived from an EMBL/GenBank/DDBJ whole genome shotgun (WGS) entry which is preliminary data.</text>
</comment>
<keyword evidence="4" id="KW-1185">Reference proteome</keyword>
<protein>
    <recommendedName>
        <fullName evidence="2">CCHC-type domain-containing protein</fullName>
    </recommendedName>
</protein>